<name>A0A6A6BFN4_9PEZI</name>
<dbReference type="GO" id="GO:0010772">
    <property type="term" value="P:meiotic DNA recombinase assembly involved in reciprocal meiotic recombination"/>
    <property type="evidence" value="ECO:0007669"/>
    <property type="project" value="TreeGrafter"/>
</dbReference>
<feature type="coiled-coil region" evidence="4">
    <location>
        <begin position="12"/>
        <end position="39"/>
    </location>
</feature>
<evidence type="ECO:0000256" key="1">
    <source>
        <dbReference type="ARBA" id="ARBA00008060"/>
    </source>
</evidence>
<evidence type="ECO:0000256" key="2">
    <source>
        <dbReference type="ARBA" id="ARBA00022763"/>
    </source>
</evidence>
<dbReference type="Proteomes" id="UP000799438">
    <property type="component" value="Unassembled WGS sequence"/>
</dbReference>
<sequence>MQHNDRDDDARLRTAKQRTAALEAQLADLTAHRDDLLQKLTTIPSVAATLPQSDASTSTPAAEAGIQAAKDIIKEHIRLLHDYNEIRDVGQGLMGIIAESRGVRIKEVQDEFGMTPKD</sequence>
<dbReference type="PANTHER" id="PTHR28529:SF2">
    <property type="entry name" value="DNA REPAIR PROTEIN SWI5 HOMOLOG"/>
    <property type="match status" value="1"/>
</dbReference>
<evidence type="ECO:0008006" key="7">
    <source>
        <dbReference type="Google" id="ProtNLM"/>
    </source>
</evidence>
<dbReference type="OrthoDB" id="255837at2759"/>
<dbReference type="GO" id="GO:0000709">
    <property type="term" value="P:meiotic joint molecule formation"/>
    <property type="evidence" value="ECO:0007669"/>
    <property type="project" value="TreeGrafter"/>
</dbReference>
<evidence type="ECO:0000256" key="4">
    <source>
        <dbReference type="SAM" id="Coils"/>
    </source>
</evidence>
<keyword evidence="2" id="KW-0227">DNA damage</keyword>
<keyword evidence="3" id="KW-0234">DNA repair</keyword>
<accession>A0A6A6BFN4</accession>
<evidence type="ECO:0000256" key="3">
    <source>
        <dbReference type="ARBA" id="ARBA00023204"/>
    </source>
</evidence>
<proteinExistence type="inferred from homology"/>
<dbReference type="RefSeq" id="XP_033398682.1">
    <property type="nucleotide sequence ID" value="XM_033542030.1"/>
</dbReference>
<dbReference type="PANTHER" id="PTHR28529">
    <property type="entry name" value="DNA REPAIR PROTEIN SWI5 HOMOLOG"/>
    <property type="match status" value="1"/>
</dbReference>
<organism evidence="5 6">
    <name type="scientific">Aplosporella prunicola CBS 121167</name>
    <dbReference type="NCBI Taxonomy" id="1176127"/>
    <lineage>
        <taxon>Eukaryota</taxon>
        <taxon>Fungi</taxon>
        <taxon>Dikarya</taxon>
        <taxon>Ascomycota</taxon>
        <taxon>Pezizomycotina</taxon>
        <taxon>Dothideomycetes</taxon>
        <taxon>Dothideomycetes incertae sedis</taxon>
        <taxon>Botryosphaeriales</taxon>
        <taxon>Aplosporellaceae</taxon>
        <taxon>Aplosporella</taxon>
    </lineage>
</organism>
<reference evidence="5" key="1">
    <citation type="journal article" date="2020" name="Stud. Mycol.">
        <title>101 Dothideomycetes genomes: a test case for predicting lifestyles and emergence of pathogens.</title>
        <authorList>
            <person name="Haridas S."/>
            <person name="Albert R."/>
            <person name="Binder M."/>
            <person name="Bloem J."/>
            <person name="Labutti K."/>
            <person name="Salamov A."/>
            <person name="Andreopoulos B."/>
            <person name="Baker S."/>
            <person name="Barry K."/>
            <person name="Bills G."/>
            <person name="Bluhm B."/>
            <person name="Cannon C."/>
            <person name="Castanera R."/>
            <person name="Culley D."/>
            <person name="Daum C."/>
            <person name="Ezra D."/>
            <person name="Gonzalez J."/>
            <person name="Henrissat B."/>
            <person name="Kuo A."/>
            <person name="Liang C."/>
            <person name="Lipzen A."/>
            <person name="Lutzoni F."/>
            <person name="Magnuson J."/>
            <person name="Mondo S."/>
            <person name="Nolan M."/>
            <person name="Ohm R."/>
            <person name="Pangilinan J."/>
            <person name="Park H.-J."/>
            <person name="Ramirez L."/>
            <person name="Alfaro M."/>
            <person name="Sun H."/>
            <person name="Tritt A."/>
            <person name="Yoshinaga Y."/>
            <person name="Zwiers L.-H."/>
            <person name="Turgeon B."/>
            <person name="Goodwin S."/>
            <person name="Spatafora J."/>
            <person name="Crous P."/>
            <person name="Grigoriev I."/>
        </authorList>
    </citation>
    <scope>NUCLEOTIDE SEQUENCE</scope>
    <source>
        <strain evidence="5">CBS 121167</strain>
    </source>
</reference>
<dbReference type="GO" id="GO:0032798">
    <property type="term" value="C:Swi5-Sfr1 complex"/>
    <property type="evidence" value="ECO:0007669"/>
    <property type="project" value="TreeGrafter"/>
</dbReference>
<dbReference type="EMBL" id="ML995483">
    <property type="protein sequence ID" value="KAF2142970.1"/>
    <property type="molecule type" value="Genomic_DNA"/>
</dbReference>
<dbReference type="Gene3D" id="1.20.5.170">
    <property type="match status" value="1"/>
</dbReference>
<dbReference type="InterPro" id="IPR010760">
    <property type="entry name" value="DNA-repair_Swi5"/>
</dbReference>
<gene>
    <name evidence="5" type="ORF">K452DRAFT_297485</name>
</gene>
<dbReference type="Pfam" id="PF07061">
    <property type="entry name" value="Swi5"/>
    <property type="match status" value="1"/>
</dbReference>
<keyword evidence="6" id="KW-1185">Reference proteome</keyword>
<keyword evidence="4" id="KW-0175">Coiled coil</keyword>
<dbReference type="AlphaFoldDB" id="A0A6A6BFN4"/>
<dbReference type="GO" id="GO:0034974">
    <property type="term" value="C:Swi5-Swi2 complex"/>
    <property type="evidence" value="ECO:0007669"/>
    <property type="project" value="TreeGrafter"/>
</dbReference>
<evidence type="ECO:0000313" key="5">
    <source>
        <dbReference type="EMBL" id="KAF2142970.1"/>
    </source>
</evidence>
<comment type="similarity">
    <text evidence="1">Belongs to the SWI5/SAE3 family.</text>
</comment>
<protein>
    <recommendedName>
        <fullName evidence="7">DNA repair protein Swi5/Sae3</fullName>
    </recommendedName>
</protein>
<dbReference type="GeneID" id="54299527"/>
<evidence type="ECO:0000313" key="6">
    <source>
        <dbReference type="Proteomes" id="UP000799438"/>
    </source>
</evidence>